<organism evidence="6 7">
    <name type="scientific">Agrocybe pediades</name>
    <dbReference type="NCBI Taxonomy" id="84607"/>
    <lineage>
        <taxon>Eukaryota</taxon>
        <taxon>Fungi</taxon>
        <taxon>Dikarya</taxon>
        <taxon>Basidiomycota</taxon>
        <taxon>Agaricomycotina</taxon>
        <taxon>Agaricomycetes</taxon>
        <taxon>Agaricomycetidae</taxon>
        <taxon>Agaricales</taxon>
        <taxon>Agaricineae</taxon>
        <taxon>Strophariaceae</taxon>
        <taxon>Agrocybe</taxon>
    </lineage>
</organism>
<dbReference type="CDD" id="cd17352">
    <property type="entry name" value="MFS_MCT_SLC16"/>
    <property type="match status" value="1"/>
</dbReference>
<feature type="transmembrane region" description="Helical" evidence="4">
    <location>
        <begin position="219"/>
        <end position="238"/>
    </location>
</feature>
<feature type="transmembrane region" description="Helical" evidence="4">
    <location>
        <begin position="383"/>
        <end position="406"/>
    </location>
</feature>
<dbReference type="GO" id="GO:0022857">
    <property type="term" value="F:transmembrane transporter activity"/>
    <property type="evidence" value="ECO:0007669"/>
    <property type="project" value="InterPro"/>
</dbReference>
<feature type="transmembrane region" description="Helical" evidence="4">
    <location>
        <begin position="184"/>
        <end position="207"/>
    </location>
</feature>
<name>A0A8H4QQJ2_9AGAR</name>
<feature type="compositionally biased region" description="Polar residues" evidence="3">
    <location>
        <begin position="18"/>
        <end position="32"/>
    </location>
</feature>
<proteinExistence type="inferred from homology"/>
<keyword evidence="4" id="KW-0472">Membrane</keyword>
<dbReference type="AlphaFoldDB" id="A0A8H4QQJ2"/>
<keyword evidence="4" id="KW-0812">Transmembrane</keyword>
<feature type="domain" description="Major facilitator superfamily (MFS) profile" evidence="5">
    <location>
        <begin position="66"/>
        <end position="468"/>
    </location>
</feature>
<dbReference type="Proteomes" id="UP000521872">
    <property type="component" value="Unassembled WGS sequence"/>
</dbReference>
<dbReference type="InterPro" id="IPR036259">
    <property type="entry name" value="MFS_trans_sf"/>
</dbReference>
<feature type="transmembrane region" description="Helical" evidence="4">
    <location>
        <begin position="418"/>
        <end position="439"/>
    </location>
</feature>
<feature type="transmembrane region" description="Helical" evidence="4">
    <location>
        <begin position="161"/>
        <end position="178"/>
    </location>
</feature>
<dbReference type="Gene3D" id="1.20.1250.20">
    <property type="entry name" value="MFS general substrate transporter like domains"/>
    <property type="match status" value="2"/>
</dbReference>
<dbReference type="SUPFAM" id="SSF103473">
    <property type="entry name" value="MFS general substrate transporter"/>
    <property type="match status" value="1"/>
</dbReference>
<dbReference type="PANTHER" id="PTHR11360">
    <property type="entry name" value="MONOCARBOXYLATE TRANSPORTER"/>
    <property type="match status" value="1"/>
</dbReference>
<keyword evidence="4" id="KW-1133">Transmembrane helix</keyword>
<evidence type="ECO:0000313" key="6">
    <source>
        <dbReference type="EMBL" id="KAF4615051.1"/>
    </source>
</evidence>
<dbReference type="EMBL" id="JAACJL010000044">
    <property type="protein sequence ID" value="KAF4615051.1"/>
    <property type="molecule type" value="Genomic_DNA"/>
</dbReference>
<feature type="region of interest" description="Disordered" evidence="3">
    <location>
        <begin position="1"/>
        <end position="40"/>
    </location>
</feature>
<sequence length="479" mass="51669">MPSMMSNDDMTESRRSNEITIENAPSSTQDNYSMKEKYAGGPPLEVVDHKDSEVLEDEEYPDGGLKAWLVVVGAMCNTFSTSVQSSLRCLLQCANFHGHGRDALIFGYVNSWGIFQSYYQESILQSSSPSTIAWIGSIQYSLVFLPGLVVGRLFDMGHHRSIFISSSIILVVATFLVAECTKYWHFLLCQGIVVGLGCGGIFVPTTAVISHWFKKRRGLAMGWVAVGSSLGGTLLPIAGKNLLPTVGFKWTLRIFGFILLTILTAANLLLKRRLPPRKLEGGILNLKAFKNAAYSIYCISAFVTFLGIYTLLTYVGVSATRIGISSDFAFYFIAFANASSLVGRYCAGSVSDRFGPMNVMMPFTAAAGILTYAWPFAETRSSLIAVTVIYGFCSGAYVSLTANPILEMGEMHDVGRRTGMFMSILALGALAGPPISGAINAATGGFKVVGYYAGSAVLVGMVLMATSRHLILGQISGKL</sequence>
<feature type="transmembrane region" description="Helical" evidence="4">
    <location>
        <begin position="250"/>
        <end position="270"/>
    </location>
</feature>
<evidence type="ECO:0000256" key="2">
    <source>
        <dbReference type="ARBA" id="ARBA00006727"/>
    </source>
</evidence>
<feature type="transmembrane region" description="Helical" evidence="4">
    <location>
        <begin position="291"/>
        <end position="316"/>
    </location>
</feature>
<dbReference type="GO" id="GO:0016020">
    <property type="term" value="C:membrane"/>
    <property type="evidence" value="ECO:0007669"/>
    <property type="project" value="UniProtKB-SubCell"/>
</dbReference>
<evidence type="ECO:0000313" key="7">
    <source>
        <dbReference type="Proteomes" id="UP000521872"/>
    </source>
</evidence>
<comment type="subcellular location">
    <subcellularLocation>
        <location evidence="1">Membrane</location>
        <topology evidence="1">Multi-pass membrane protein</topology>
    </subcellularLocation>
</comment>
<dbReference type="InterPro" id="IPR011701">
    <property type="entry name" value="MFS"/>
</dbReference>
<feature type="transmembrane region" description="Helical" evidence="4">
    <location>
        <begin position="451"/>
        <end position="471"/>
    </location>
</feature>
<feature type="transmembrane region" description="Helical" evidence="4">
    <location>
        <begin position="131"/>
        <end position="154"/>
    </location>
</feature>
<evidence type="ECO:0000256" key="4">
    <source>
        <dbReference type="SAM" id="Phobius"/>
    </source>
</evidence>
<feature type="transmembrane region" description="Helical" evidence="4">
    <location>
        <begin position="328"/>
        <end position="347"/>
    </location>
</feature>
<feature type="transmembrane region" description="Helical" evidence="4">
    <location>
        <begin position="359"/>
        <end position="377"/>
    </location>
</feature>
<evidence type="ECO:0000259" key="5">
    <source>
        <dbReference type="PROSITE" id="PS50850"/>
    </source>
</evidence>
<protein>
    <recommendedName>
        <fullName evidence="5">Major facilitator superfamily (MFS) profile domain-containing protein</fullName>
    </recommendedName>
</protein>
<comment type="similarity">
    <text evidence="2">Belongs to the major facilitator superfamily. Monocarboxylate porter (TC 2.A.1.13) family.</text>
</comment>
<dbReference type="Pfam" id="PF07690">
    <property type="entry name" value="MFS_1"/>
    <property type="match status" value="1"/>
</dbReference>
<gene>
    <name evidence="6" type="ORF">D9613_002449</name>
</gene>
<reference evidence="6 7" key="1">
    <citation type="submission" date="2019-12" db="EMBL/GenBank/DDBJ databases">
        <authorList>
            <person name="Floudas D."/>
            <person name="Bentzer J."/>
            <person name="Ahren D."/>
            <person name="Johansson T."/>
            <person name="Persson P."/>
            <person name="Tunlid A."/>
        </authorList>
    </citation>
    <scope>NUCLEOTIDE SEQUENCE [LARGE SCALE GENOMIC DNA]</scope>
    <source>
        <strain evidence="6 7">CBS 102.39</strain>
    </source>
</reference>
<dbReference type="PROSITE" id="PS50850">
    <property type="entry name" value="MFS"/>
    <property type="match status" value="1"/>
</dbReference>
<dbReference type="InterPro" id="IPR020846">
    <property type="entry name" value="MFS_dom"/>
</dbReference>
<accession>A0A8H4QQJ2</accession>
<dbReference type="InterPro" id="IPR050327">
    <property type="entry name" value="Proton-linked_MCT"/>
</dbReference>
<keyword evidence="7" id="KW-1185">Reference proteome</keyword>
<evidence type="ECO:0000256" key="3">
    <source>
        <dbReference type="SAM" id="MobiDB-lite"/>
    </source>
</evidence>
<evidence type="ECO:0000256" key="1">
    <source>
        <dbReference type="ARBA" id="ARBA00004141"/>
    </source>
</evidence>
<dbReference type="PANTHER" id="PTHR11360:SF284">
    <property type="entry name" value="EG:103B4.3 PROTEIN-RELATED"/>
    <property type="match status" value="1"/>
</dbReference>
<comment type="caution">
    <text evidence="6">The sequence shown here is derived from an EMBL/GenBank/DDBJ whole genome shotgun (WGS) entry which is preliminary data.</text>
</comment>